<dbReference type="Pfam" id="PF12804">
    <property type="entry name" value="NTP_transf_3"/>
    <property type="match status" value="1"/>
</dbReference>
<feature type="binding site" evidence="8">
    <location>
        <begin position="21"/>
        <end position="23"/>
    </location>
    <ligand>
        <name>GTP</name>
        <dbReference type="ChEBI" id="CHEBI:37565"/>
    </ligand>
</feature>
<comment type="function">
    <text evidence="8">Transfers a GMP moiety from GTP to Mo-molybdopterin (Mo-MPT) cofactor (Moco or molybdenum cofactor) to form Mo-molybdopterin guanine dinucleotide (Mo-MGD) cofactor.</text>
</comment>
<comment type="domain">
    <text evidence="8">The N-terminal domain determines nucleotide recognition and specific binding, while the C-terminal domain determines the specific binding to the target protein.</text>
</comment>
<dbReference type="HAMAP" id="MF_00316">
    <property type="entry name" value="MobA"/>
    <property type="match status" value="1"/>
</dbReference>
<comment type="similarity">
    <text evidence="8">Belongs to the MobA family.</text>
</comment>
<keyword evidence="4 8" id="KW-0547">Nucleotide-binding</keyword>
<evidence type="ECO:0000256" key="1">
    <source>
        <dbReference type="ARBA" id="ARBA00022490"/>
    </source>
</evidence>
<dbReference type="EMBL" id="CP018099">
    <property type="protein sequence ID" value="APF17561.1"/>
    <property type="molecule type" value="Genomic_DNA"/>
</dbReference>
<evidence type="ECO:0000256" key="4">
    <source>
        <dbReference type="ARBA" id="ARBA00022741"/>
    </source>
</evidence>
<evidence type="ECO:0000256" key="8">
    <source>
        <dbReference type="HAMAP-Rule" id="MF_00316"/>
    </source>
</evidence>
<dbReference type="CDD" id="cd02503">
    <property type="entry name" value="MobA"/>
    <property type="match status" value="1"/>
</dbReference>
<organism evidence="10 11">
    <name type="scientific">Caldithrix abyssi DSM 13497</name>
    <dbReference type="NCBI Taxonomy" id="880073"/>
    <lineage>
        <taxon>Bacteria</taxon>
        <taxon>Pseudomonadati</taxon>
        <taxon>Calditrichota</taxon>
        <taxon>Calditrichia</taxon>
        <taxon>Calditrichales</taxon>
        <taxon>Calditrichaceae</taxon>
        <taxon>Caldithrix</taxon>
    </lineage>
</organism>
<comment type="cofactor">
    <cofactor evidence="8">
        <name>Mg(2+)</name>
        <dbReference type="ChEBI" id="CHEBI:18420"/>
    </cofactor>
</comment>
<keyword evidence="2 8" id="KW-0808">Transferase</keyword>
<dbReference type="SUPFAM" id="SSF53448">
    <property type="entry name" value="Nucleotide-diphospho-sugar transferases"/>
    <property type="match status" value="1"/>
</dbReference>
<keyword evidence="1 8" id="KW-0963">Cytoplasm</keyword>
<accession>A0A1J1C5H5</accession>
<evidence type="ECO:0000256" key="5">
    <source>
        <dbReference type="ARBA" id="ARBA00022842"/>
    </source>
</evidence>
<dbReference type="Proteomes" id="UP000183868">
    <property type="component" value="Chromosome"/>
</dbReference>
<keyword evidence="5 8" id="KW-0460">Magnesium</keyword>
<dbReference type="Gene3D" id="3.90.550.10">
    <property type="entry name" value="Spore Coat Polysaccharide Biosynthesis Protein SpsA, Chain A"/>
    <property type="match status" value="1"/>
</dbReference>
<evidence type="ECO:0000256" key="6">
    <source>
        <dbReference type="ARBA" id="ARBA00023134"/>
    </source>
</evidence>
<comment type="catalytic activity">
    <reaction evidence="8">
        <text>Mo-molybdopterin + GTP + H(+) = Mo-molybdopterin guanine dinucleotide + diphosphate</text>
        <dbReference type="Rhea" id="RHEA:34243"/>
        <dbReference type="ChEBI" id="CHEBI:15378"/>
        <dbReference type="ChEBI" id="CHEBI:33019"/>
        <dbReference type="ChEBI" id="CHEBI:37565"/>
        <dbReference type="ChEBI" id="CHEBI:71302"/>
        <dbReference type="ChEBI" id="CHEBI:71310"/>
        <dbReference type="EC" id="2.7.7.77"/>
    </reaction>
</comment>
<dbReference type="GO" id="GO:0005737">
    <property type="term" value="C:cytoplasm"/>
    <property type="evidence" value="ECO:0007669"/>
    <property type="project" value="UniProtKB-SubCell"/>
</dbReference>
<dbReference type="GO" id="GO:0061603">
    <property type="term" value="F:molybdenum cofactor guanylyltransferase activity"/>
    <property type="evidence" value="ECO:0007669"/>
    <property type="project" value="UniProtKB-EC"/>
</dbReference>
<feature type="domain" description="MobA-like NTP transferase" evidence="9">
    <location>
        <begin position="18"/>
        <end position="157"/>
    </location>
</feature>
<comment type="subcellular location">
    <subcellularLocation>
        <location evidence="8">Cytoplasm</location>
    </subcellularLocation>
</comment>
<dbReference type="GO" id="GO:0005525">
    <property type="term" value="F:GTP binding"/>
    <property type="evidence" value="ECO:0007669"/>
    <property type="project" value="UniProtKB-UniRule"/>
</dbReference>
<reference evidence="10 11" key="1">
    <citation type="submission" date="2016-11" db="EMBL/GenBank/DDBJ databases">
        <title>Genomic analysis of Caldithrix abyssi and proposal of a novel bacterial phylum Caldithrichaeota.</title>
        <authorList>
            <person name="Kublanov I."/>
            <person name="Sigalova O."/>
            <person name="Gavrilov S."/>
            <person name="Lebedinsky A."/>
            <person name="Ivanova N."/>
            <person name="Daum C."/>
            <person name="Reddy T."/>
            <person name="Klenk H.P."/>
            <person name="Goker M."/>
            <person name="Reva O."/>
            <person name="Miroshnichenko M."/>
            <person name="Kyprides N."/>
            <person name="Woyke T."/>
            <person name="Gelfand M."/>
        </authorList>
    </citation>
    <scope>NUCLEOTIDE SEQUENCE [LARGE SCALE GENOMIC DNA]</scope>
    <source>
        <strain evidence="10 11">LF13</strain>
    </source>
</reference>
<keyword evidence="7 8" id="KW-0501">Molybdenum cofactor biosynthesis</keyword>
<dbReference type="InterPro" id="IPR025877">
    <property type="entry name" value="MobA-like_NTP_Trfase"/>
</dbReference>
<evidence type="ECO:0000259" key="9">
    <source>
        <dbReference type="Pfam" id="PF12804"/>
    </source>
</evidence>
<keyword evidence="6 8" id="KW-0342">GTP-binding</keyword>
<dbReference type="GO" id="GO:0006777">
    <property type="term" value="P:Mo-molybdopterin cofactor biosynthetic process"/>
    <property type="evidence" value="ECO:0007669"/>
    <property type="project" value="UniProtKB-KW"/>
</dbReference>
<dbReference type="InterPro" id="IPR013482">
    <property type="entry name" value="Molybde_CF_guanTrfase"/>
</dbReference>
<evidence type="ECO:0000256" key="3">
    <source>
        <dbReference type="ARBA" id="ARBA00022723"/>
    </source>
</evidence>
<dbReference type="InterPro" id="IPR029044">
    <property type="entry name" value="Nucleotide-diphossugar_trans"/>
</dbReference>
<dbReference type="AlphaFoldDB" id="A0A1J1C5H5"/>
<dbReference type="PANTHER" id="PTHR19136">
    <property type="entry name" value="MOLYBDENUM COFACTOR GUANYLYLTRANSFERASE"/>
    <property type="match status" value="1"/>
</dbReference>
<comment type="caution">
    <text evidence="8">Lacks conserved residue(s) required for the propagation of feature annotation.</text>
</comment>
<gene>
    <name evidence="8 10" type="primary">mobA</name>
    <name evidence="10" type="ORF">Cabys_810</name>
</gene>
<feature type="binding site" evidence="8">
    <location>
        <position position="107"/>
    </location>
    <ligand>
        <name>GTP</name>
        <dbReference type="ChEBI" id="CHEBI:37565"/>
    </ligand>
</feature>
<dbReference type="KEGG" id="caby:Cabys_810"/>
<evidence type="ECO:0000313" key="11">
    <source>
        <dbReference type="Proteomes" id="UP000183868"/>
    </source>
</evidence>
<proteinExistence type="inferred from homology"/>
<feature type="binding site" evidence="8">
    <location>
        <position position="33"/>
    </location>
    <ligand>
        <name>GTP</name>
        <dbReference type="ChEBI" id="CHEBI:37565"/>
    </ligand>
</feature>
<evidence type="ECO:0000256" key="2">
    <source>
        <dbReference type="ARBA" id="ARBA00022679"/>
    </source>
</evidence>
<name>A0A1J1C5H5_CALAY</name>
<keyword evidence="3 8" id="KW-0479">Metal-binding</keyword>
<keyword evidence="10" id="KW-0548">Nucleotidyltransferase</keyword>
<dbReference type="PANTHER" id="PTHR19136:SF81">
    <property type="entry name" value="MOLYBDENUM COFACTOR GUANYLYLTRANSFERASE"/>
    <property type="match status" value="1"/>
</dbReference>
<dbReference type="EC" id="2.7.7.77" evidence="8"/>
<feature type="binding site" evidence="8">
    <location>
        <position position="107"/>
    </location>
    <ligand>
        <name>Mg(2+)</name>
        <dbReference type="ChEBI" id="CHEBI:18420"/>
    </ligand>
</feature>
<evidence type="ECO:0000256" key="7">
    <source>
        <dbReference type="ARBA" id="ARBA00023150"/>
    </source>
</evidence>
<feature type="binding site" evidence="8">
    <location>
        <position position="78"/>
    </location>
    <ligand>
        <name>GTP</name>
        <dbReference type="ChEBI" id="CHEBI:37565"/>
    </ligand>
</feature>
<evidence type="ECO:0000313" key="10">
    <source>
        <dbReference type="EMBL" id="APF17561.1"/>
    </source>
</evidence>
<protein>
    <recommendedName>
        <fullName evidence="8">Probable molybdenum cofactor guanylyltransferase</fullName>
        <shortName evidence="8">MoCo guanylyltransferase</shortName>
        <ecNumber evidence="8">2.7.7.77</ecNumber>
    </recommendedName>
    <alternativeName>
        <fullName evidence="8">GTP:molybdopterin guanylyltransferase</fullName>
    </alternativeName>
    <alternativeName>
        <fullName evidence="8">Mo-MPT guanylyltransferase</fullName>
    </alternativeName>
    <alternativeName>
        <fullName evidence="8">Molybdopterin guanylyltransferase</fullName>
    </alternativeName>
    <alternativeName>
        <fullName evidence="8">Molybdopterin-guanine dinucleotide synthase</fullName>
        <shortName evidence="8">MGD synthase</shortName>
    </alternativeName>
</protein>
<dbReference type="GO" id="GO:0046872">
    <property type="term" value="F:metal ion binding"/>
    <property type="evidence" value="ECO:0007669"/>
    <property type="project" value="UniProtKB-KW"/>
</dbReference>
<sequence>MYIQEKKWRAMKITEASAAIIAGGKSRRFGSPKHQALFCGRPLIEWSIELAASLSERIILIASEKQLEQKFGLPVAEDVVPGKGPLGGILTALKHIETEWLFVLPVDMPLLKKDIYFKLWERRKNGRPVVAVSDTGIESMVSLWRRSHAALIESLIMSDQLKINVALRKLNAEEVFFPAEFSVFFSNINFKEDLARLEKISKARGRAS</sequence>